<feature type="domain" description="RNase H type-1" evidence="1">
    <location>
        <begin position="1"/>
        <end position="136"/>
    </location>
</feature>
<dbReference type="AlphaFoldDB" id="A0A2M7YM09"/>
<dbReference type="GO" id="GO:0004523">
    <property type="term" value="F:RNA-DNA hybrid ribonuclease activity"/>
    <property type="evidence" value="ECO:0007669"/>
    <property type="project" value="InterPro"/>
</dbReference>
<dbReference type="Proteomes" id="UP000230941">
    <property type="component" value="Unassembled WGS sequence"/>
</dbReference>
<dbReference type="CDD" id="cd09279">
    <property type="entry name" value="RNase_HI_like"/>
    <property type="match status" value="1"/>
</dbReference>
<accession>A0A2M7YM09</accession>
<evidence type="ECO:0000313" key="2">
    <source>
        <dbReference type="EMBL" id="PJA64009.1"/>
    </source>
</evidence>
<evidence type="ECO:0000259" key="1">
    <source>
        <dbReference type="PROSITE" id="PS50879"/>
    </source>
</evidence>
<dbReference type="Pfam" id="PF13456">
    <property type="entry name" value="RVT_3"/>
    <property type="match status" value="1"/>
</dbReference>
<dbReference type="EMBL" id="PFWG01000022">
    <property type="protein sequence ID" value="PJA64009.1"/>
    <property type="molecule type" value="Genomic_DNA"/>
</dbReference>
<organism evidence="2 3">
    <name type="scientific">Candidatus Portnoybacteria bacterium CG_4_9_14_3_um_filter_43_11</name>
    <dbReference type="NCBI Taxonomy" id="1974805"/>
    <lineage>
        <taxon>Bacteria</taxon>
        <taxon>Candidatus Portnoyibacteriota</taxon>
    </lineage>
</organism>
<reference evidence="3" key="1">
    <citation type="submission" date="2017-09" db="EMBL/GenBank/DDBJ databases">
        <title>Depth-based differentiation of microbial function through sediment-hosted aquifers and enrichment of novel symbionts in the deep terrestrial subsurface.</title>
        <authorList>
            <person name="Probst A.J."/>
            <person name="Ladd B."/>
            <person name="Jarett J.K."/>
            <person name="Geller-Mcgrath D.E."/>
            <person name="Sieber C.M.K."/>
            <person name="Emerson J.B."/>
            <person name="Anantharaman K."/>
            <person name="Thomas B.C."/>
            <person name="Malmstrom R."/>
            <person name="Stieglmeier M."/>
            <person name="Klingl A."/>
            <person name="Woyke T."/>
            <person name="Ryan C.M."/>
            <person name="Banfield J.F."/>
        </authorList>
    </citation>
    <scope>NUCLEOTIDE SEQUENCE [LARGE SCALE GENOMIC DNA]</scope>
</reference>
<sequence>MMKLLIYADGGARGNPGPAAVGVVLKKDGQTIKKYGEYIGEATNNQAEYQAIIFGLKKTKLLFGKKKAKEIELEFLTDSELAARQLNHKYKIKEKELQPLFLKIWNLTIDFKNVSFSHILREKNKEADALVNEALDSQSREQKLL</sequence>
<name>A0A2M7YM09_9BACT</name>
<dbReference type="GO" id="GO:0003676">
    <property type="term" value="F:nucleic acid binding"/>
    <property type="evidence" value="ECO:0007669"/>
    <property type="project" value="InterPro"/>
</dbReference>
<dbReference type="InterPro" id="IPR012337">
    <property type="entry name" value="RNaseH-like_sf"/>
</dbReference>
<proteinExistence type="predicted"/>
<dbReference type="PROSITE" id="PS50879">
    <property type="entry name" value="RNASE_H_1"/>
    <property type="match status" value="1"/>
</dbReference>
<evidence type="ECO:0000313" key="3">
    <source>
        <dbReference type="Proteomes" id="UP000230941"/>
    </source>
</evidence>
<dbReference type="SUPFAM" id="SSF53098">
    <property type="entry name" value="Ribonuclease H-like"/>
    <property type="match status" value="1"/>
</dbReference>
<protein>
    <recommendedName>
        <fullName evidence="1">RNase H type-1 domain-containing protein</fullName>
    </recommendedName>
</protein>
<dbReference type="PANTHER" id="PTHR46387">
    <property type="entry name" value="POLYNUCLEOTIDYL TRANSFERASE, RIBONUCLEASE H-LIKE SUPERFAMILY PROTEIN"/>
    <property type="match status" value="1"/>
</dbReference>
<comment type="caution">
    <text evidence="2">The sequence shown here is derived from an EMBL/GenBank/DDBJ whole genome shotgun (WGS) entry which is preliminary data.</text>
</comment>
<dbReference type="PANTHER" id="PTHR46387:SF2">
    <property type="entry name" value="RIBONUCLEASE HI"/>
    <property type="match status" value="1"/>
</dbReference>
<dbReference type="InterPro" id="IPR036397">
    <property type="entry name" value="RNaseH_sf"/>
</dbReference>
<dbReference type="InterPro" id="IPR002156">
    <property type="entry name" value="RNaseH_domain"/>
</dbReference>
<gene>
    <name evidence="2" type="ORF">CO160_00885</name>
</gene>
<dbReference type="Gene3D" id="3.30.420.10">
    <property type="entry name" value="Ribonuclease H-like superfamily/Ribonuclease H"/>
    <property type="match status" value="1"/>
</dbReference>